<feature type="domain" description="Sugar-binding" evidence="5">
    <location>
        <begin position="95"/>
        <end position="341"/>
    </location>
</feature>
<dbReference type="SUPFAM" id="SSF100950">
    <property type="entry name" value="NagB/RpiA/CoA transferase-like"/>
    <property type="match status" value="1"/>
</dbReference>
<evidence type="ECO:0000313" key="8">
    <source>
        <dbReference type="Proteomes" id="UP000051576"/>
    </source>
</evidence>
<comment type="similarity">
    <text evidence="1">Belongs to the SorC transcriptional regulatory family.</text>
</comment>
<protein>
    <submittedName>
        <fullName evidence="7">Central glycolyticproteinregulator</fullName>
    </submittedName>
</protein>
<dbReference type="Pfam" id="PF04198">
    <property type="entry name" value="Sugar-bind"/>
    <property type="match status" value="1"/>
</dbReference>
<keyword evidence="2" id="KW-0805">Transcription regulation</keyword>
<dbReference type="InterPro" id="IPR051054">
    <property type="entry name" value="SorC_transcr_regulators"/>
</dbReference>
<keyword evidence="3" id="KW-0238">DNA-binding</keyword>
<evidence type="ECO:0000259" key="6">
    <source>
        <dbReference type="Pfam" id="PF21715"/>
    </source>
</evidence>
<evidence type="ECO:0000313" key="7">
    <source>
        <dbReference type="EMBL" id="KRM88809.1"/>
    </source>
</evidence>
<dbReference type="STRING" id="1133569.FD21_GL000823"/>
<sequence>MNQELEWIEQIAPDMIETLVQRFMIIRHIYWEQPVGRRTLAQEMGLTERVLRTETDFLKKQKLISVSRSGMMVTEKGKELTFGLRKIVDNLVGIQQQEVDLAKFLGISHCMIVPGNTDHQAKVIDSMGKLVEKALEILLPLGHNIVAVMGGTTMAKIAHCLTPKLSDNRDLIFVPARGGVGETVAIQANSVSAAMARRTRGKHRVLYVPEQLSMHAYTPLLSEPSIQQVIQLIRNSDAVIHSIGQAMKMAERRDMNNEIIAMLKRNHAVGEAFGYFFDESGKIVYKIPRIGVQLEDLAKMKCVLAVAGGTSKAKAIVAYMKHAPSQTWLVTDEGAANSILKE</sequence>
<proteinExistence type="inferred from homology"/>
<keyword evidence="8" id="KW-1185">Reference proteome</keyword>
<dbReference type="GO" id="GO:0030246">
    <property type="term" value="F:carbohydrate binding"/>
    <property type="evidence" value="ECO:0007669"/>
    <property type="project" value="InterPro"/>
</dbReference>
<dbReference type="Pfam" id="PF21715">
    <property type="entry name" value="CggR_N"/>
    <property type="match status" value="1"/>
</dbReference>
<dbReference type="PANTHER" id="PTHR34294">
    <property type="entry name" value="TRANSCRIPTIONAL REGULATOR-RELATED"/>
    <property type="match status" value="1"/>
</dbReference>
<dbReference type="GO" id="GO:0003677">
    <property type="term" value="F:DNA binding"/>
    <property type="evidence" value="ECO:0007669"/>
    <property type="project" value="UniProtKB-KW"/>
</dbReference>
<dbReference type="InterPro" id="IPR037171">
    <property type="entry name" value="NagB/RpiA_transferase-like"/>
</dbReference>
<dbReference type="InterPro" id="IPR048715">
    <property type="entry name" value="CggR_N"/>
</dbReference>
<dbReference type="InterPro" id="IPR036388">
    <property type="entry name" value="WH-like_DNA-bd_sf"/>
</dbReference>
<evidence type="ECO:0000256" key="3">
    <source>
        <dbReference type="ARBA" id="ARBA00023125"/>
    </source>
</evidence>
<dbReference type="RefSeq" id="WP_010580754.1">
    <property type="nucleotide sequence ID" value="NZ_AHYZ01000113.1"/>
</dbReference>
<keyword evidence="4" id="KW-0804">Transcription</keyword>
<evidence type="ECO:0000259" key="5">
    <source>
        <dbReference type="Pfam" id="PF04198"/>
    </source>
</evidence>
<gene>
    <name evidence="7" type="ORF">FD21_GL000823</name>
</gene>
<accession>A0A0R2CJU4</accession>
<organism evidence="7 8">
    <name type="scientific">Liquorilactobacillus vini DSM 20605</name>
    <dbReference type="NCBI Taxonomy" id="1133569"/>
    <lineage>
        <taxon>Bacteria</taxon>
        <taxon>Bacillati</taxon>
        <taxon>Bacillota</taxon>
        <taxon>Bacilli</taxon>
        <taxon>Lactobacillales</taxon>
        <taxon>Lactobacillaceae</taxon>
        <taxon>Liquorilactobacillus</taxon>
    </lineage>
</organism>
<reference evidence="7 8" key="1">
    <citation type="journal article" date="2015" name="Genome Announc.">
        <title>Expanding the biotechnology potential of lactobacilli through comparative genomics of 213 strains and associated genera.</title>
        <authorList>
            <person name="Sun Z."/>
            <person name="Harris H.M."/>
            <person name="McCann A."/>
            <person name="Guo C."/>
            <person name="Argimon S."/>
            <person name="Zhang W."/>
            <person name="Yang X."/>
            <person name="Jeffery I.B."/>
            <person name="Cooney J.C."/>
            <person name="Kagawa T.F."/>
            <person name="Liu W."/>
            <person name="Song Y."/>
            <person name="Salvetti E."/>
            <person name="Wrobel A."/>
            <person name="Rasinkangas P."/>
            <person name="Parkhill J."/>
            <person name="Rea M.C."/>
            <person name="O'Sullivan O."/>
            <person name="Ritari J."/>
            <person name="Douillard F.P."/>
            <person name="Paul Ross R."/>
            <person name="Yang R."/>
            <person name="Briner A.E."/>
            <person name="Felis G.E."/>
            <person name="de Vos W.M."/>
            <person name="Barrangou R."/>
            <person name="Klaenhammer T.R."/>
            <person name="Caufield P.W."/>
            <person name="Cui Y."/>
            <person name="Zhang H."/>
            <person name="O'Toole P.W."/>
        </authorList>
    </citation>
    <scope>NUCLEOTIDE SEQUENCE [LARGE SCALE GENOMIC DNA]</scope>
    <source>
        <strain evidence="7 8">DSM 20605</strain>
    </source>
</reference>
<dbReference type="EMBL" id="AYYX01000021">
    <property type="protein sequence ID" value="KRM88809.1"/>
    <property type="molecule type" value="Genomic_DNA"/>
</dbReference>
<dbReference type="SUPFAM" id="SSF46785">
    <property type="entry name" value="Winged helix' DNA-binding domain"/>
    <property type="match status" value="1"/>
</dbReference>
<name>A0A0R2CJU4_9LACO</name>
<feature type="domain" description="CggR N-terminal DNA binding" evidence="6">
    <location>
        <begin position="20"/>
        <end position="87"/>
    </location>
</feature>
<evidence type="ECO:0000256" key="1">
    <source>
        <dbReference type="ARBA" id="ARBA00010466"/>
    </source>
</evidence>
<dbReference type="Gene3D" id="3.40.50.1360">
    <property type="match status" value="1"/>
</dbReference>
<dbReference type="Gene3D" id="1.10.10.10">
    <property type="entry name" value="Winged helix-like DNA-binding domain superfamily/Winged helix DNA-binding domain"/>
    <property type="match status" value="1"/>
</dbReference>
<dbReference type="PANTHER" id="PTHR34294:SF5">
    <property type="entry name" value="CENTRAL GLYCOLYTIC GENES REGULATOR"/>
    <property type="match status" value="1"/>
</dbReference>
<dbReference type="AlphaFoldDB" id="A0A0R2CJU4"/>
<comment type="caution">
    <text evidence="7">The sequence shown here is derived from an EMBL/GenBank/DDBJ whole genome shotgun (WGS) entry which is preliminary data.</text>
</comment>
<dbReference type="InterPro" id="IPR007324">
    <property type="entry name" value="Sugar-bd_dom_put"/>
</dbReference>
<dbReference type="Proteomes" id="UP000051576">
    <property type="component" value="Unassembled WGS sequence"/>
</dbReference>
<dbReference type="OrthoDB" id="9793820at2"/>
<evidence type="ECO:0000256" key="2">
    <source>
        <dbReference type="ARBA" id="ARBA00023015"/>
    </source>
</evidence>
<evidence type="ECO:0000256" key="4">
    <source>
        <dbReference type="ARBA" id="ARBA00023163"/>
    </source>
</evidence>
<dbReference type="InterPro" id="IPR036390">
    <property type="entry name" value="WH_DNA-bd_sf"/>
</dbReference>
<dbReference type="eggNOG" id="COG2390">
    <property type="taxonomic scope" value="Bacteria"/>
</dbReference>
<dbReference type="PATRIC" id="fig|1133569.4.peg.893"/>